<feature type="binding site" evidence="4">
    <location>
        <position position="108"/>
    </location>
    <ligand>
        <name>1-deoxy-D-xylulose 5-phosphate</name>
        <dbReference type="ChEBI" id="CHEBI:57792"/>
    </ligand>
</feature>
<comment type="function">
    <text evidence="4">Catalyzes the complicated ring closure reaction between the two acyclic compounds 1-deoxy-D-xylulose-5-phosphate (DXP) and 3-amino-2-oxopropyl phosphate (1-amino-acetone-3-phosphate or AAP) to form pyridoxine 5'-phosphate (PNP) and inorganic phosphate.</text>
</comment>
<evidence type="ECO:0000256" key="4">
    <source>
        <dbReference type="HAMAP-Rule" id="MF_00279"/>
    </source>
</evidence>
<feature type="site" description="Transition state stabilizer" evidence="4">
    <location>
        <position position="161"/>
    </location>
</feature>
<dbReference type="EC" id="2.6.99.2" evidence="4 5"/>
<dbReference type="InterPro" id="IPR013785">
    <property type="entry name" value="Aldolase_TIM"/>
</dbReference>
<evidence type="ECO:0000256" key="1">
    <source>
        <dbReference type="ARBA" id="ARBA00022490"/>
    </source>
</evidence>
<dbReference type="HAMAP" id="MF_00279">
    <property type="entry name" value="PdxJ"/>
    <property type="match status" value="1"/>
</dbReference>
<comment type="subunit">
    <text evidence="4">Homooctamer; tetramer of dimers.</text>
</comment>
<dbReference type="InterPro" id="IPR036130">
    <property type="entry name" value="Pyridoxine-5'_phos_synth"/>
</dbReference>
<evidence type="ECO:0000313" key="8">
    <source>
        <dbReference type="Proteomes" id="UP000007881"/>
    </source>
</evidence>
<gene>
    <name evidence="4 7" type="primary">pdxJ</name>
    <name evidence="7" type="ordered locus">PSMK_20180</name>
</gene>
<comment type="pathway">
    <text evidence="4">Cofactor biosynthesis; pyridoxine 5'-phosphate biosynthesis; pyridoxine 5'-phosphate from D-erythrose 4-phosphate: step 5/5.</text>
</comment>
<dbReference type="Gene3D" id="3.20.20.70">
    <property type="entry name" value="Aldolase class I"/>
    <property type="match status" value="1"/>
</dbReference>
<dbReference type="STRING" id="1142394.PSMK_20180"/>
<comment type="caution">
    <text evidence="4">Lacks conserved residue(s) required for the propagation of feature annotation.</text>
</comment>
<feature type="active site" description="Proton donor" evidence="4">
    <location>
        <position position="201"/>
    </location>
</feature>
<dbReference type="eggNOG" id="COG0854">
    <property type="taxonomic scope" value="Bacteria"/>
</dbReference>
<feature type="binding site" evidence="4">
    <location>
        <position position="51"/>
    </location>
    <ligand>
        <name>1-deoxy-D-xylulose 5-phosphate</name>
        <dbReference type="ChEBI" id="CHEBI:57792"/>
    </ligand>
</feature>
<name>I0IFY9_PHYMF</name>
<feature type="binding site" evidence="4">
    <location>
        <position position="19"/>
    </location>
    <ligand>
        <name>3-amino-2-oxopropyl phosphate</name>
        <dbReference type="ChEBI" id="CHEBI:57279"/>
    </ligand>
</feature>
<dbReference type="KEGG" id="phm:PSMK_20180"/>
<keyword evidence="8" id="KW-1185">Reference proteome</keyword>
<feature type="region of interest" description="Disordered" evidence="6">
    <location>
        <begin position="99"/>
        <end position="119"/>
    </location>
</feature>
<evidence type="ECO:0000313" key="7">
    <source>
        <dbReference type="EMBL" id="BAM04177.1"/>
    </source>
</evidence>
<dbReference type="GO" id="GO:0033856">
    <property type="term" value="F:pyridoxine 5'-phosphate synthase activity"/>
    <property type="evidence" value="ECO:0007669"/>
    <property type="project" value="UniProtKB-UniRule"/>
</dbReference>
<comment type="catalytic activity">
    <reaction evidence="4">
        <text>3-amino-2-oxopropyl phosphate + 1-deoxy-D-xylulose 5-phosphate = pyridoxine 5'-phosphate + phosphate + 2 H2O + H(+)</text>
        <dbReference type="Rhea" id="RHEA:15265"/>
        <dbReference type="ChEBI" id="CHEBI:15377"/>
        <dbReference type="ChEBI" id="CHEBI:15378"/>
        <dbReference type="ChEBI" id="CHEBI:43474"/>
        <dbReference type="ChEBI" id="CHEBI:57279"/>
        <dbReference type="ChEBI" id="CHEBI:57792"/>
        <dbReference type="ChEBI" id="CHEBI:58589"/>
        <dbReference type="EC" id="2.6.99.2"/>
    </reaction>
</comment>
<evidence type="ECO:0000256" key="3">
    <source>
        <dbReference type="ARBA" id="ARBA00023096"/>
    </source>
</evidence>
<keyword evidence="3 4" id="KW-0664">Pyridoxine biosynthesis</keyword>
<sequence>MPTALSVNINKIALLRNARPGNVPDPVGFGRLALEAGAQGLTVHPRPDERHIRRGDVERTAALLAEPAWAAAELNVEGNPLLPHFLPIVRGVRPDQVTLVPDGPDQNTSDHGFDGRDAEQAPRLRDLTAELKALGCRVSLFVDADEAAMEPAARLGVDRVELYTGPWAEAFGTGSEAASLGRFQRAAAAAADAGLGVNAGHDLSLANLGRFLSIGGIEEVSIGHALCAEALEHGVAETVRRYLRLCSGR</sequence>
<dbReference type="NCBIfam" id="NF003626">
    <property type="entry name" value="PRK05265.1-4"/>
    <property type="match status" value="1"/>
</dbReference>
<dbReference type="Proteomes" id="UP000007881">
    <property type="component" value="Chromosome"/>
</dbReference>
<dbReference type="UniPathway" id="UPA00244">
    <property type="reaction ID" value="UER00313"/>
</dbReference>
<keyword evidence="1 4" id="KW-0963">Cytoplasm</keyword>
<dbReference type="GO" id="GO:0008615">
    <property type="term" value="P:pyridoxine biosynthetic process"/>
    <property type="evidence" value="ECO:0007669"/>
    <property type="project" value="UniProtKB-UniRule"/>
</dbReference>
<feature type="active site" description="Proton acceptor" evidence="4">
    <location>
        <position position="44"/>
    </location>
</feature>
<keyword evidence="2 4" id="KW-0808">Transferase</keyword>
<organism evidence="7 8">
    <name type="scientific">Phycisphaera mikurensis (strain NBRC 102666 / KCTC 22515 / FYK2301M01)</name>
    <dbReference type="NCBI Taxonomy" id="1142394"/>
    <lineage>
        <taxon>Bacteria</taxon>
        <taxon>Pseudomonadati</taxon>
        <taxon>Planctomycetota</taxon>
        <taxon>Phycisphaerae</taxon>
        <taxon>Phycisphaerales</taxon>
        <taxon>Phycisphaeraceae</taxon>
        <taxon>Phycisphaera</taxon>
    </lineage>
</organism>
<dbReference type="AlphaFoldDB" id="I0IFY9"/>
<dbReference type="SUPFAM" id="SSF63892">
    <property type="entry name" value="Pyridoxine 5'-phosphate synthase"/>
    <property type="match status" value="1"/>
</dbReference>
<dbReference type="EMBL" id="AP012338">
    <property type="protein sequence ID" value="BAM04177.1"/>
    <property type="molecule type" value="Genomic_DNA"/>
</dbReference>
<reference evidence="7 8" key="1">
    <citation type="submission" date="2012-02" db="EMBL/GenBank/DDBJ databases">
        <title>Complete genome sequence of Phycisphaera mikurensis NBRC 102666.</title>
        <authorList>
            <person name="Ankai A."/>
            <person name="Hosoyama A."/>
            <person name="Terui Y."/>
            <person name="Sekine M."/>
            <person name="Fukai R."/>
            <person name="Kato Y."/>
            <person name="Nakamura S."/>
            <person name="Yamada-Narita S."/>
            <person name="Kawakoshi A."/>
            <person name="Fukunaga Y."/>
            <person name="Yamazaki S."/>
            <person name="Fujita N."/>
        </authorList>
    </citation>
    <scope>NUCLEOTIDE SEQUENCE [LARGE SCALE GENOMIC DNA]</scope>
    <source>
        <strain evidence="8">NBRC 102666 / KCTC 22515 / FYK2301M01</strain>
    </source>
</reference>
<dbReference type="PANTHER" id="PTHR30456:SF0">
    <property type="entry name" value="PYRIDOXINE 5'-PHOSPHATE SYNTHASE"/>
    <property type="match status" value="1"/>
</dbReference>
<dbReference type="HOGENOM" id="CLU_074563_1_0_0"/>
<dbReference type="OrthoDB" id="9806590at2"/>
<feature type="binding site" evidence="4">
    <location>
        <position position="202"/>
    </location>
    <ligand>
        <name>3-amino-2-oxopropyl phosphate</name>
        <dbReference type="ChEBI" id="CHEBI:57279"/>
    </ligand>
</feature>
<proteinExistence type="inferred from homology"/>
<dbReference type="RefSeq" id="WP_014437395.1">
    <property type="nucleotide sequence ID" value="NC_017080.1"/>
</dbReference>
<feature type="active site" description="Proton acceptor" evidence="4">
    <location>
        <position position="77"/>
    </location>
</feature>
<evidence type="ECO:0000256" key="2">
    <source>
        <dbReference type="ARBA" id="ARBA00022679"/>
    </source>
</evidence>
<comment type="subcellular location">
    <subcellularLocation>
        <location evidence="4">Cytoplasm</location>
    </subcellularLocation>
</comment>
<feature type="binding site" evidence="4">
    <location>
        <position position="46"/>
    </location>
    <ligand>
        <name>1-deoxy-D-xylulose 5-phosphate</name>
        <dbReference type="ChEBI" id="CHEBI:57792"/>
    </ligand>
</feature>
<dbReference type="Pfam" id="PF03740">
    <property type="entry name" value="PdxJ"/>
    <property type="match status" value="1"/>
</dbReference>
<feature type="binding site" evidence="4">
    <location>
        <begin position="223"/>
        <end position="224"/>
    </location>
    <ligand>
        <name>3-amino-2-oxopropyl phosphate</name>
        <dbReference type="ChEBI" id="CHEBI:57279"/>
    </ligand>
</feature>
<feature type="binding site" evidence="4">
    <location>
        <position position="8"/>
    </location>
    <ligand>
        <name>3-amino-2-oxopropyl phosphate</name>
        <dbReference type="ChEBI" id="CHEBI:57279"/>
    </ligand>
</feature>
<evidence type="ECO:0000256" key="6">
    <source>
        <dbReference type="SAM" id="MobiDB-lite"/>
    </source>
</evidence>
<dbReference type="CDD" id="cd00003">
    <property type="entry name" value="PNPsynthase"/>
    <property type="match status" value="1"/>
</dbReference>
<comment type="similarity">
    <text evidence="4">Belongs to the PNP synthase family.</text>
</comment>
<dbReference type="PANTHER" id="PTHR30456">
    <property type="entry name" value="PYRIDOXINE 5'-PHOSPHATE SYNTHASE"/>
    <property type="match status" value="1"/>
</dbReference>
<accession>I0IFY9</accession>
<protein>
    <recommendedName>
        <fullName evidence="4 5">Pyridoxine 5'-phosphate synthase</fullName>
        <shortName evidence="4">PNP synthase</shortName>
        <ecNumber evidence="4 5">2.6.99.2</ecNumber>
    </recommendedName>
</protein>
<dbReference type="NCBIfam" id="TIGR00559">
    <property type="entry name" value="pdxJ"/>
    <property type="match status" value="1"/>
</dbReference>
<dbReference type="GO" id="GO:0005829">
    <property type="term" value="C:cytosol"/>
    <property type="evidence" value="ECO:0007669"/>
    <property type="project" value="TreeGrafter"/>
</dbReference>
<evidence type="ECO:0000256" key="5">
    <source>
        <dbReference type="NCBIfam" id="TIGR00559"/>
    </source>
</evidence>
<dbReference type="InterPro" id="IPR004569">
    <property type="entry name" value="PyrdxlP_synth_PdxJ"/>
</dbReference>